<evidence type="ECO:0000256" key="2">
    <source>
        <dbReference type="ARBA" id="ARBA00023098"/>
    </source>
</evidence>
<evidence type="ECO:0000313" key="6">
    <source>
        <dbReference type="EMBL" id="KAG2441097.1"/>
    </source>
</evidence>
<protein>
    <recommendedName>
        <fullName evidence="5">AB hydrolase-1 domain-containing protein</fullName>
    </recommendedName>
</protein>
<evidence type="ECO:0000259" key="5">
    <source>
        <dbReference type="Pfam" id="PF00561"/>
    </source>
</evidence>
<evidence type="ECO:0000256" key="4">
    <source>
        <dbReference type="SAM" id="SignalP"/>
    </source>
</evidence>
<keyword evidence="7" id="KW-1185">Reference proteome</keyword>
<dbReference type="PANTHER" id="PTHR11005">
    <property type="entry name" value="LYSOSOMAL ACID LIPASE-RELATED"/>
    <property type="match status" value="1"/>
</dbReference>
<dbReference type="Proteomes" id="UP000650467">
    <property type="component" value="Unassembled WGS sequence"/>
</dbReference>
<dbReference type="Pfam" id="PF00561">
    <property type="entry name" value="Abhydrolase_1"/>
    <property type="match status" value="2"/>
</dbReference>
<dbReference type="SUPFAM" id="SSF53474">
    <property type="entry name" value="alpha/beta-Hydrolases"/>
    <property type="match status" value="2"/>
</dbReference>
<dbReference type="Gene3D" id="3.40.50.1820">
    <property type="entry name" value="alpha/beta hydrolase"/>
    <property type="match status" value="4"/>
</dbReference>
<proteinExistence type="predicted"/>
<feature type="compositionally biased region" description="Low complexity" evidence="3">
    <location>
        <begin position="1170"/>
        <end position="1191"/>
    </location>
</feature>
<feature type="region of interest" description="Disordered" evidence="3">
    <location>
        <begin position="1170"/>
        <end position="1195"/>
    </location>
</feature>
<dbReference type="EMBL" id="JAEHOC010000006">
    <property type="protein sequence ID" value="KAG2441097.1"/>
    <property type="molecule type" value="Genomic_DNA"/>
</dbReference>
<gene>
    <name evidence="6" type="ORF">HXX76_003949</name>
</gene>
<reference evidence="6" key="1">
    <citation type="journal article" date="2020" name="bioRxiv">
        <title>Comparative genomics of Chlamydomonas.</title>
        <authorList>
            <person name="Craig R.J."/>
            <person name="Hasan A.R."/>
            <person name="Ness R.W."/>
            <person name="Keightley P.D."/>
        </authorList>
    </citation>
    <scope>NUCLEOTIDE SEQUENCE</scope>
    <source>
        <strain evidence="6">SAG 7.73</strain>
    </source>
</reference>
<evidence type="ECO:0000256" key="1">
    <source>
        <dbReference type="ARBA" id="ARBA00022963"/>
    </source>
</evidence>
<dbReference type="GO" id="GO:0016042">
    <property type="term" value="P:lipid catabolic process"/>
    <property type="evidence" value="ECO:0007669"/>
    <property type="project" value="UniProtKB-KW"/>
</dbReference>
<keyword evidence="1" id="KW-0442">Lipid degradation</keyword>
<evidence type="ECO:0000313" key="7">
    <source>
        <dbReference type="Proteomes" id="UP000650467"/>
    </source>
</evidence>
<dbReference type="CDD" id="cd22997">
    <property type="entry name" value="GT_LH"/>
    <property type="match status" value="1"/>
</dbReference>
<feature type="signal peptide" evidence="4">
    <location>
        <begin position="1"/>
        <end position="26"/>
    </location>
</feature>
<keyword evidence="4" id="KW-0732">Signal</keyword>
<dbReference type="InterPro" id="IPR000073">
    <property type="entry name" value="AB_hydrolase_1"/>
</dbReference>
<feature type="region of interest" description="Disordered" evidence="3">
    <location>
        <begin position="715"/>
        <end position="740"/>
    </location>
</feature>
<comment type="caution">
    <text evidence="6">The sequence shown here is derived from an EMBL/GenBank/DDBJ whole genome shotgun (WGS) entry which is preliminary data.</text>
</comment>
<dbReference type="InterPro" id="IPR029058">
    <property type="entry name" value="AB_hydrolase_fold"/>
</dbReference>
<feature type="domain" description="AB hydrolase-1" evidence="5">
    <location>
        <begin position="1199"/>
        <end position="1308"/>
    </location>
</feature>
<feature type="domain" description="AB hydrolase-1" evidence="5">
    <location>
        <begin position="747"/>
        <end position="856"/>
    </location>
</feature>
<feature type="chain" id="PRO_5032861287" description="AB hydrolase-1 domain-containing protein" evidence="4">
    <location>
        <begin position="27"/>
        <end position="1580"/>
    </location>
</feature>
<sequence length="1580" mass="167813">MSHVWPARRAVFFTIALLLLRAGSRALADVADAVANGTMAPAKRIGADRPEEPRRALVWPVGALRNTLTIQRFGLSSRVALDTSVSSEYSVLPHHYWIWLQASHILNTSCPDCSWTEVGGPGLIAFRMSAVPWNSSRPPAPAAWVPSDTPWHHMLAGMTIDINGYLANVTTLLPPSNGSSNSATSSSSSLSSSGGGSLAAGELPPVDAYAMSKRVMLLVDFCYGCRPRVDLAVQLLRSKRVFAMVILVAPRSSHFDIGSSSSSGGGSSGGAAGQGPYDCRDHLAALLAAAAAAGLEGYVGGFDGAPLQPAAAAAAATASGAAAADAALAAVAKSPVPLGFYFSAAAAEAGGGRGRLLPAPALHVFMPLKGPAKYLDAKMPVYCRTLLDTSAHAGLSGLHLMGPTVRERLYRKPMVAGKLHLFLRLLRLDADKPPSRIAPWDVLLVIDATDTLAQVSTAELLVHYRAAGSPLFQASTETSCWPKEMYPLCHAYERLPGAAAWAAWPNRRINGGAYLGRAALVTKYVGDVVDVLNRRFNNESWYPAACAESRNDQALLACPYLFGNAYGLTLDYDSTFFFSLNRNWQRLELVPAPGGSSSSSSGSSGGDAAAQDAAWQPQRWRYNVSGAIPAILHGNSRGGKERLRPSRQALLPPRYSGMAAHPGYSLLMDGKPVNYSRLCAGAFRPPPPPPRGTRVRSDGYRLALFRLVLKHQADPNASNSSRAGAASPALQQQLPQEEPAWQRGRRPPVLLHHGFPLSANAWLPLPREQGLAYLLADRGYDVWILSQRGSTHSLSHDTLSPSSKEFWRYKVDDLALQDLPALADHVRAATGAARIATVSWSAGATVTFMYGSAAPEAAAERFCAHVALAPVVFPQRIVTPLFAGPAGTGADKARCVWRWSQLLLPSARRGLGLARGDDGGGGGGGRPAACVALLLLAYGPVSRASLGDVERIAEMYRRGPHDPVLLKIDYGVVCSPPHARGGDGSCNQAVYGSAAPPPYNVSRYSIPTTIFTGGRDAVSVPWDSEQVAAVLKAAAAAAPSGGGSGALRRLVYLPSYGHVDFTWYDARPILDDVLLVRGCVVPAGVRWRVGRTRWARATRGALLPPRYSGMAAHPGYSLLMDGKPVNYSRLCAGAFRPPPPPPRGTRVRSDGYRLALFRLVLKHQADLNASNSSRAGAASPALQQQQPQEEPAWQRGRRPPVLLHHGFPLSANAWLPLPREQGLAYLLADRGYDVWILSQRGSTHSLSHDTLSPSSKEFWRYKMDDLGLQDLPALADHVRAATGAARIATVSWSAGATVTFMYGSAAPEAAAERFCAHVALAPVVFPQRLSTPLFAGLAGTGADKALDHIDVQRFSPALVQTVLGPLCGGGARPGPDAPLPQWSQLLLPSARRGLGLGHGNDGGGGGRRPAACVAALLVAYGPVSRASWVDVERIAEVAWPSTFGLEYSSQFGQMYRRGPHDPVLLKFDYGVVCSPPHARGGDGSCNQAVYGSAAPPPYNVSRYSIPTTIFTGGRDAVSVPWDSEQVAAVLKAAAAAAPSGGGGGALRRLVYLPSYGHVDFTWYDARPILDDVLRAIHESC</sequence>
<organism evidence="6 7">
    <name type="scientific">Chlamydomonas incerta</name>
    <dbReference type="NCBI Taxonomy" id="51695"/>
    <lineage>
        <taxon>Eukaryota</taxon>
        <taxon>Viridiplantae</taxon>
        <taxon>Chlorophyta</taxon>
        <taxon>core chlorophytes</taxon>
        <taxon>Chlorophyceae</taxon>
        <taxon>CS clade</taxon>
        <taxon>Chlamydomonadales</taxon>
        <taxon>Chlamydomonadaceae</taxon>
        <taxon>Chlamydomonas</taxon>
    </lineage>
</organism>
<evidence type="ECO:0000256" key="3">
    <source>
        <dbReference type="SAM" id="MobiDB-lite"/>
    </source>
</evidence>
<keyword evidence="2" id="KW-0443">Lipid metabolism</keyword>
<dbReference type="OrthoDB" id="69177at2759"/>
<name>A0A835T8Z3_CHLIN</name>
<accession>A0A835T8Z3</accession>